<evidence type="ECO:0000313" key="2">
    <source>
        <dbReference type="EMBL" id="JAD01949.1"/>
    </source>
</evidence>
<feature type="region of interest" description="Disordered" evidence="1">
    <location>
        <begin position="159"/>
        <end position="183"/>
    </location>
</feature>
<feature type="compositionally biased region" description="Polar residues" evidence="1">
    <location>
        <begin position="160"/>
        <end position="171"/>
    </location>
</feature>
<dbReference type="GO" id="GO:0044782">
    <property type="term" value="P:cilium organization"/>
    <property type="evidence" value="ECO:0007669"/>
    <property type="project" value="TreeGrafter"/>
</dbReference>
<reference evidence="2" key="2">
    <citation type="journal article" date="2015" name="Gigascience">
        <title>Reconstructing a comprehensive transcriptome assembly of a white-pupal translocated strain of the pest fruit fly Bactrocera cucurbitae.</title>
        <authorList>
            <person name="Sim S.B."/>
            <person name="Calla B."/>
            <person name="Hall B."/>
            <person name="DeRego T."/>
            <person name="Geib S.M."/>
        </authorList>
    </citation>
    <scope>NUCLEOTIDE SEQUENCE</scope>
</reference>
<dbReference type="AlphaFoldDB" id="A0A0A1WS98"/>
<feature type="compositionally biased region" description="Acidic residues" evidence="1">
    <location>
        <begin position="31"/>
        <end position="41"/>
    </location>
</feature>
<dbReference type="EMBL" id="GBXI01012343">
    <property type="protein sequence ID" value="JAD01949.1"/>
    <property type="molecule type" value="Transcribed_RNA"/>
</dbReference>
<reference evidence="2" key="1">
    <citation type="submission" date="2014-11" db="EMBL/GenBank/DDBJ databases">
        <authorList>
            <person name="Geib S."/>
        </authorList>
    </citation>
    <scope>NUCLEOTIDE SEQUENCE</scope>
</reference>
<organism evidence="2">
    <name type="scientific">Zeugodacus cucurbitae</name>
    <name type="common">Melon fruit fly</name>
    <name type="synonym">Bactrocera cucurbitae</name>
    <dbReference type="NCBI Taxonomy" id="28588"/>
    <lineage>
        <taxon>Eukaryota</taxon>
        <taxon>Metazoa</taxon>
        <taxon>Ecdysozoa</taxon>
        <taxon>Arthropoda</taxon>
        <taxon>Hexapoda</taxon>
        <taxon>Insecta</taxon>
        <taxon>Pterygota</taxon>
        <taxon>Neoptera</taxon>
        <taxon>Endopterygota</taxon>
        <taxon>Diptera</taxon>
        <taxon>Brachycera</taxon>
        <taxon>Muscomorpha</taxon>
        <taxon>Tephritoidea</taxon>
        <taxon>Tephritidae</taxon>
        <taxon>Zeugodacus</taxon>
        <taxon>Zeugodacus</taxon>
    </lineage>
</organism>
<feature type="compositionally biased region" description="Basic and acidic residues" evidence="1">
    <location>
        <begin position="172"/>
        <end position="183"/>
    </location>
</feature>
<name>A0A0A1WS98_ZEUCU</name>
<dbReference type="PANTHER" id="PTHR31800:SF1">
    <property type="entry name" value="COILED-COIL DOMAIN-CONTAINING PROTEIN 32"/>
    <property type="match status" value="1"/>
</dbReference>
<gene>
    <name evidence="2" type="primary">Ccdc32</name>
    <name evidence="2" type="ORF">g.6919</name>
</gene>
<feature type="region of interest" description="Disordered" evidence="1">
    <location>
        <begin position="1"/>
        <end position="69"/>
    </location>
</feature>
<protein>
    <submittedName>
        <fullName evidence="2">Uncharacterized protein C15orf57 homolog</fullName>
    </submittedName>
</protein>
<sequence>MTDPWLVQNSGQQNNSVENGTTENGVHKQQEEEEAPLEFEDNFAPQEKSISGKPSTSTNIDGINSSANCLEPLPDSDNYLRGLERKLQKIKKGANLVEALSEKRNDCLRQLLNSGDADNNNEVLALDQPLNNIEFYRHLQPVQALSVGELVHIVKYDQLQPDQTQKTSDQQQELHDEDKEETK</sequence>
<feature type="compositionally biased region" description="Polar residues" evidence="1">
    <location>
        <begin position="48"/>
        <end position="68"/>
    </location>
</feature>
<proteinExistence type="predicted"/>
<feature type="compositionally biased region" description="Polar residues" evidence="1">
    <location>
        <begin position="7"/>
        <end position="24"/>
    </location>
</feature>
<accession>A0A0A1WS98</accession>
<dbReference type="Pfam" id="PF14989">
    <property type="entry name" value="CCDC32"/>
    <property type="match status" value="1"/>
</dbReference>
<dbReference type="InterPro" id="IPR028039">
    <property type="entry name" value="CCDC32"/>
</dbReference>
<evidence type="ECO:0000256" key="1">
    <source>
        <dbReference type="SAM" id="MobiDB-lite"/>
    </source>
</evidence>
<dbReference type="PANTHER" id="PTHR31800">
    <property type="entry name" value="COILED-COIL DOMAIN-CONTAINING PROTEIN 32"/>
    <property type="match status" value="1"/>
</dbReference>